<feature type="domain" description="Sialate O-acetylesterase" evidence="5">
    <location>
        <begin position="112"/>
        <end position="223"/>
    </location>
</feature>
<evidence type="ECO:0000313" key="7">
    <source>
        <dbReference type="Proteomes" id="UP000264217"/>
    </source>
</evidence>
<gene>
    <name evidence="6" type="ORF">D0C36_05080</name>
</gene>
<dbReference type="GO" id="GO:0004553">
    <property type="term" value="F:hydrolase activity, hydrolyzing O-glycosyl compounds"/>
    <property type="evidence" value="ECO:0007669"/>
    <property type="project" value="InterPro"/>
</dbReference>
<comment type="similarity">
    <text evidence="1">Belongs to the glycosyl hydrolase 2 family.</text>
</comment>
<evidence type="ECO:0000256" key="3">
    <source>
        <dbReference type="SAM" id="SignalP"/>
    </source>
</evidence>
<dbReference type="RefSeq" id="WP_117390466.1">
    <property type="nucleotide sequence ID" value="NZ_QWDC01000001.1"/>
</dbReference>
<comment type="caution">
    <text evidence="6">The sequence shown here is derived from an EMBL/GenBank/DDBJ whole genome shotgun (WGS) entry which is preliminary data.</text>
</comment>
<name>A0A372NZH5_9SPHI</name>
<dbReference type="InterPro" id="IPR039329">
    <property type="entry name" value="SIAE"/>
</dbReference>
<proteinExistence type="inferred from homology"/>
<evidence type="ECO:0000259" key="5">
    <source>
        <dbReference type="Pfam" id="PF03629"/>
    </source>
</evidence>
<dbReference type="Gene3D" id="2.60.40.10">
    <property type="entry name" value="Immunoglobulins"/>
    <property type="match status" value="1"/>
</dbReference>
<dbReference type="OrthoDB" id="9816001at2"/>
<reference evidence="6 7" key="1">
    <citation type="submission" date="2018-08" db="EMBL/GenBank/DDBJ databases">
        <title>Mucilaginibacter sp. MYSH2.</title>
        <authorList>
            <person name="Seo T."/>
        </authorList>
    </citation>
    <scope>NUCLEOTIDE SEQUENCE [LARGE SCALE GENOMIC DNA]</scope>
    <source>
        <strain evidence="6 7">MYSH2</strain>
    </source>
</reference>
<keyword evidence="2" id="KW-0378">Hydrolase</keyword>
<dbReference type="Gene3D" id="3.40.50.1110">
    <property type="entry name" value="SGNH hydrolase"/>
    <property type="match status" value="1"/>
</dbReference>
<dbReference type="AlphaFoldDB" id="A0A372NZH5"/>
<evidence type="ECO:0000256" key="1">
    <source>
        <dbReference type="ARBA" id="ARBA00007401"/>
    </source>
</evidence>
<dbReference type="PANTHER" id="PTHR22901">
    <property type="entry name" value="SIALATE O-ACETYLESTERASE"/>
    <property type="match status" value="1"/>
</dbReference>
<evidence type="ECO:0000313" key="6">
    <source>
        <dbReference type="EMBL" id="RFZ94907.1"/>
    </source>
</evidence>
<dbReference type="EMBL" id="QWDC01000001">
    <property type="protein sequence ID" value="RFZ94907.1"/>
    <property type="molecule type" value="Genomic_DNA"/>
</dbReference>
<feature type="chain" id="PRO_5017052525" evidence="3">
    <location>
        <begin position="28"/>
        <end position="663"/>
    </location>
</feature>
<dbReference type="Pfam" id="PF02837">
    <property type="entry name" value="Glyco_hydro_2_N"/>
    <property type="match status" value="1"/>
</dbReference>
<keyword evidence="3" id="KW-0732">Signal</keyword>
<dbReference type="GO" id="GO:0005975">
    <property type="term" value="P:carbohydrate metabolic process"/>
    <property type="evidence" value="ECO:0007669"/>
    <property type="project" value="InterPro"/>
</dbReference>
<dbReference type="SUPFAM" id="SSF52266">
    <property type="entry name" value="SGNH hydrolase"/>
    <property type="match status" value="1"/>
</dbReference>
<dbReference type="GO" id="GO:0001681">
    <property type="term" value="F:sialate O-acetylesterase activity"/>
    <property type="evidence" value="ECO:0007669"/>
    <property type="project" value="InterPro"/>
</dbReference>
<protein>
    <submittedName>
        <fullName evidence="6">9-O-acetylesterase</fullName>
    </submittedName>
</protein>
<dbReference type="PANTHER" id="PTHR22901:SF0">
    <property type="entry name" value="SIALATE O-ACETYLESTERASE"/>
    <property type="match status" value="1"/>
</dbReference>
<keyword evidence="7" id="KW-1185">Reference proteome</keyword>
<organism evidence="6 7">
    <name type="scientific">Mucilaginibacter conchicola</name>
    <dbReference type="NCBI Taxonomy" id="2303333"/>
    <lineage>
        <taxon>Bacteria</taxon>
        <taxon>Pseudomonadati</taxon>
        <taxon>Bacteroidota</taxon>
        <taxon>Sphingobacteriia</taxon>
        <taxon>Sphingobacteriales</taxon>
        <taxon>Sphingobacteriaceae</taxon>
        <taxon>Mucilaginibacter</taxon>
    </lineage>
</organism>
<dbReference type="Pfam" id="PF03629">
    <property type="entry name" value="SASA"/>
    <property type="match status" value="2"/>
</dbReference>
<dbReference type="InterPro" id="IPR008979">
    <property type="entry name" value="Galactose-bd-like_sf"/>
</dbReference>
<feature type="signal peptide" evidence="3">
    <location>
        <begin position="1"/>
        <end position="27"/>
    </location>
</feature>
<dbReference type="InterPro" id="IPR036514">
    <property type="entry name" value="SGNH_hydro_sf"/>
</dbReference>
<feature type="domain" description="Glycosyl hydrolases family 2 sugar binding" evidence="4">
    <location>
        <begin position="272"/>
        <end position="373"/>
    </location>
</feature>
<dbReference type="Proteomes" id="UP000264217">
    <property type="component" value="Unassembled WGS sequence"/>
</dbReference>
<sequence length="663" mass="73296">MMNAYQIKGFYGAAALALSLLTLSASAKVVPAGCFTDNMVLQQKAKANIWGTAKPNSQLTIVPTWDKHKYQVKVAADGKWTAKVATPAYGGPYQIAFDDGEKLTLNNVLIGDVWLCSGQSNMEMTVGNGYGGVNNVEQETKDAAKYSAIRMIKIDNKTAFQPQQEVPVKWAWRECNSETVKDFSAVAYFFAKKIYDEKHIPIGLINDNWGGTVAEAWTSGTSLKSMPEFAEFVKTAEGGLTQADIDARYKNEVRQWINRSMTGDPGFTGTNATWAQADFNDSAWPKMQLPNFWEQAGVANYDGTMWFRKVVNVPADWAGKDLKLNLTGIDDYDVSFFTGQEVGHTEQFFYPRNYTVPGNLVKAGKNVIAVRVFDNGGLGGINKGPLNLQLANDPSKTLDIAGEWTYQQAVPLIKLEQPPVHANTPNRPTLIYNAMIAPILPLTFKGVIWYQGESNADRAEQYKTLFPLLIKDWRSKFNNSNMPFYFVQIANYDCKDQPPVADWPELRFAQTGTLAVPNTGMAVTIDIGEGGNIHPHNKQDVGLRLALIALAKDYNEQVEYSGPTLSSKKINGKDVELSFSHANGLMSKNSTELKGFFVAGDDKKFYPAKAVINGNNVTVSSPDVAQPVAVRYDWQNNPDGTLYNKAGLPASPFKTDDWKDIRL</sequence>
<evidence type="ECO:0000256" key="2">
    <source>
        <dbReference type="ARBA" id="ARBA00022801"/>
    </source>
</evidence>
<dbReference type="InterPro" id="IPR005181">
    <property type="entry name" value="SASA"/>
</dbReference>
<dbReference type="InterPro" id="IPR013783">
    <property type="entry name" value="Ig-like_fold"/>
</dbReference>
<accession>A0A372NZH5</accession>
<feature type="domain" description="Sialate O-acetylesterase" evidence="5">
    <location>
        <begin position="443"/>
        <end position="540"/>
    </location>
</feature>
<evidence type="ECO:0000259" key="4">
    <source>
        <dbReference type="Pfam" id="PF02837"/>
    </source>
</evidence>
<dbReference type="Gene3D" id="2.60.120.260">
    <property type="entry name" value="Galactose-binding domain-like"/>
    <property type="match status" value="1"/>
</dbReference>
<dbReference type="SUPFAM" id="SSF49785">
    <property type="entry name" value="Galactose-binding domain-like"/>
    <property type="match status" value="1"/>
</dbReference>
<dbReference type="InterPro" id="IPR006104">
    <property type="entry name" value="Glyco_hydro_2_N"/>
</dbReference>